<proteinExistence type="predicted"/>
<gene>
    <name evidence="1" type="ORF">BC936DRAFT_150159</name>
</gene>
<accession>A0A433CZD8</accession>
<keyword evidence="2" id="KW-1185">Reference proteome</keyword>
<organism evidence="1 2">
    <name type="scientific">Jimgerdemannia flammicorona</name>
    <dbReference type="NCBI Taxonomy" id="994334"/>
    <lineage>
        <taxon>Eukaryota</taxon>
        <taxon>Fungi</taxon>
        <taxon>Fungi incertae sedis</taxon>
        <taxon>Mucoromycota</taxon>
        <taxon>Mucoromycotina</taxon>
        <taxon>Endogonomycetes</taxon>
        <taxon>Endogonales</taxon>
        <taxon>Endogonaceae</taxon>
        <taxon>Jimgerdemannia</taxon>
    </lineage>
</organism>
<evidence type="ECO:0000313" key="1">
    <source>
        <dbReference type="EMBL" id="RUP43946.1"/>
    </source>
</evidence>
<dbReference type="AlphaFoldDB" id="A0A433CZD8"/>
<sequence length="224" mass="25157">MSDIENEVALRKIVELVDSAIVFPDPLPSTLLSPITKAPETSATTLLASLGVDFEAGYKHIDVLFRGPHQLPLVHHYDGWWESMGSTEKNLKKVEPTEEALQSYGRDNGVTLMVYKLFDEFLLREFSYEEIRSLSKAVASRRRVIAWIYARSANHVVVMGGSRVTVGVENLLTVQCHLFARYNFRKPPIKPPVAKKTILGKGKEVVKKAMCNVGRSQRSNDDDN</sequence>
<comment type="caution">
    <text evidence="1">The sequence shown here is derived from an EMBL/GenBank/DDBJ whole genome shotgun (WGS) entry which is preliminary data.</text>
</comment>
<name>A0A433CZD8_9FUNG</name>
<dbReference type="EMBL" id="RBNI01009962">
    <property type="protein sequence ID" value="RUP43946.1"/>
    <property type="molecule type" value="Genomic_DNA"/>
</dbReference>
<reference evidence="1 2" key="1">
    <citation type="journal article" date="2018" name="New Phytol.">
        <title>Phylogenomics of Endogonaceae and evolution of mycorrhizas within Mucoromycota.</title>
        <authorList>
            <person name="Chang Y."/>
            <person name="Desiro A."/>
            <person name="Na H."/>
            <person name="Sandor L."/>
            <person name="Lipzen A."/>
            <person name="Clum A."/>
            <person name="Barry K."/>
            <person name="Grigoriev I.V."/>
            <person name="Martin F.M."/>
            <person name="Stajich J.E."/>
            <person name="Smith M.E."/>
            <person name="Bonito G."/>
            <person name="Spatafora J.W."/>
        </authorList>
    </citation>
    <scope>NUCLEOTIDE SEQUENCE [LARGE SCALE GENOMIC DNA]</scope>
    <source>
        <strain evidence="1 2">GMNB39</strain>
    </source>
</reference>
<protein>
    <submittedName>
        <fullName evidence="1">Uncharacterized protein</fullName>
    </submittedName>
</protein>
<evidence type="ECO:0000313" key="2">
    <source>
        <dbReference type="Proteomes" id="UP000268093"/>
    </source>
</evidence>
<dbReference type="Proteomes" id="UP000268093">
    <property type="component" value="Unassembled WGS sequence"/>
</dbReference>